<name>A0A098E8J6_9ZZZZ</name>
<dbReference type="EC" id="2.7.6.3" evidence="6"/>
<dbReference type="GO" id="GO:0003848">
    <property type="term" value="F:2-amino-4-hydroxy-6-hydroxymethyldihydropteridine diphosphokinase activity"/>
    <property type="evidence" value="ECO:0007669"/>
    <property type="project" value="UniProtKB-EC"/>
</dbReference>
<keyword evidence="4" id="KW-0067">ATP-binding</keyword>
<protein>
    <submittedName>
        <fullName evidence="6">6-hydroxymethyl-7,8-dihydropterin pyrophosphokinase</fullName>
        <ecNumber evidence="6">2.7.6.3</ecNumber>
    </submittedName>
</protein>
<sequence length="248" mass="27900">MLYKDIIQILNLDKKKDAKSAKILSKISCEMQKQISDLKYAKERIVGKNIIIFGAGPSLIPDLERLMKLKNFDLFIKICADGATKALIEQKIIPDFVVGDLDGDIGAIKKANEKGAILLIHAHGDNIEAIKTYTLKFKNLILTTQTNLKLKNLHNFGGFTDGDRSVFFALKFKPKVVILAGMDFGNKIGEYSKKISCERAKFKLKKLKIGKKLVEEKCIQSKVKVYDFTKNGNLKIKKISFGEIEKMT</sequence>
<keyword evidence="1 6" id="KW-0808">Transferase</keyword>
<dbReference type="GO" id="GO:0005524">
    <property type="term" value="F:ATP binding"/>
    <property type="evidence" value="ECO:0007669"/>
    <property type="project" value="UniProtKB-KW"/>
</dbReference>
<dbReference type="Gene3D" id="3.40.50.10240">
    <property type="entry name" value="Thiamin pyrophosphokinase, catalytic domain"/>
    <property type="match status" value="1"/>
</dbReference>
<evidence type="ECO:0000256" key="4">
    <source>
        <dbReference type="ARBA" id="ARBA00022840"/>
    </source>
</evidence>
<gene>
    <name evidence="6" type="primary">mptE</name>
    <name evidence="6" type="ORF">MSIBF_A1730008</name>
</gene>
<dbReference type="GO" id="GO:0004788">
    <property type="term" value="F:thiamine diphosphokinase activity"/>
    <property type="evidence" value="ECO:0007669"/>
    <property type="project" value="InterPro"/>
</dbReference>
<dbReference type="InterPro" id="IPR027510">
    <property type="entry name" value="HMPDK_MptE"/>
</dbReference>
<accession>A0A098E8J6</accession>
<dbReference type="GO" id="GO:0016301">
    <property type="term" value="F:kinase activity"/>
    <property type="evidence" value="ECO:0007669"/>
    <property type="project" value="UniProtKB-KW"/>
</dbReference>
<dbReference type="SUPFAM" id="SSF63999">
    <property type="entry name" value="Thiamin pyrophosphokinase, catalytic domain"/>
    <property type="match status" value="1"/>
</dbReference>
<dbReference type="InterPro" id="IPR002826">
    <property type="entry name" value="MptE-like"/>
</dbReference>
<dbReference type="AlphaFoldDB" id="A0A098E8J6"/>
<proteinExistence type="inferred from homology"/>
<evidence type="ECO:0000313" key="6">
    <source>
        <dbReference type="EMBL" id="CEG11839.1"/>
    </source>
</evidence>
<dbReference type="PANTHER" id="PTHR39648:SF1">
    <property type="entry name" value="6-HYDROXYMETHYL-7,8-DIHYDROPTERIN PYROPHOSPHOKINASE"/>
    <property type="match status" value="1"/>
</dbReference>
<dbReference type="InterPro" id="IPR036759">
    <property type="entry name" value="TPK_catalytic_sf"/>
</dbReference>
<reference evidence="6" key="1">
    <citation type="submission" date="2014-09" db="EMBL/GenBank/DDBJ databases">
        <authorList>
            <person name="Probst J Alexander"/>
        </authorList>
    </citation>
    <scope>NUCLEOTIDE SEQUENCE</scope>
</reference>
<evidence type="ECO:0000259" key="5">
    <source>
        <dbReference type="Pfam" id="PF01973"/>
    </source>
</evidence>
<feature type="domain" description="6-hydroxymethylpterin diphosphokinase MptE-like" evidence="5">
    <location>
        <begin position="36"/>
        <end position="187"/>
    </location>
</feature>
<keyword evidence="3 6" id="KW-0418">Kinase</keyword>
<dbReference type="Pfam" id="PF01973">
    <property type="entry name" value="MptE-like"/>
    <property type="match status" value="1"/>
</dbReference>
<evidence type="ECO:0000256" key="1">
    <source>
        <dbReference type="ARBA" id="ARBA00022679"/>
    </source>
</evidence>
<dbReference type="HAMAP" id="MF_02131">
    <property type="entry name" value="HMPDK_arch"/>
    <property type="match status" value="1"/>
</dbReference>
<dbReference type="PANTHER" id="PTHR39648">
    <property type="entry name" value="6-HYDROXYMETHYL-7,8-DIHYDROPTERIN PYROPHOSPHOKINASE"/>
    <property type="match status" value="1"/>
</dbReference>
<evidence type="ECO:0000256" key="3">
    <source>
        <dbReference type="ARBA" id="ARBA00022777"/>
    </source>
</evidence>
<keyword evidence="2" id="KW-0547">Nucleotide-binding</keyword>
<dbReference type="GO" id="GO:0009229">
    <property type="term" value="P:thiamine diphosphate biosynthetic process"/>
    <property type="evidence" value="ECO:0007669"/>
    <property type="project" value="InterPro"/>
</dbReference>
<organism evidence="6">
    <name type="scientific">groundwater metagenome</name>
    <dbReference type="NCBI Taxonomy" id="717931"/>
    <lineage>
        <taxon>unclassified sequences</taxon>
        <taxon>metagenomes</taxon>
        <taxon>ecological metagenomes</taxon>
    </lineage>
</organism>
<dbReference type="EMBL" id="CCXY01000083">
    <property type="protein sequence ID" value="CEG11839.1"/>
    <property type="molecule type" value="Genomic_DNA"/>
</dbReference>
<evidence type="ECO:0000256" key="2">
    <source>
        <dbReference type="ARBA" id="ARBA00022741"/>
    </source>
</evidence>